<dbReference type="AlphaFoldDB" id="A0A286ADT1"/>
<evidence type="ECO:0000256" key="1">
    <source>
        <dbReference type="SAM" id="SignalP"/>
    </source>
</evidence>
<name>A0A286ADT1_9SPHI</name>
<dbReference type="Proteomes" id="UP000219281">
    <property type="component" value="Unassembled WGS sequence"/>
</dbReference>
<dbReference type="EMBL" id="OCMT01000004">
    <property type="protein sequence ID" value="SOD20060.1"/>
    <property type="molecule type" value="Genomic_DNA"/>
</dbReference>
<reference evidence="3" key="1">
    <citation type="submission" date="2017-09" db="EMBL/GenBank/DDBJ databases">
        <authorList>
            <person name="Varghese N."/>
            <person name="Submissions S."/>
        </authorList>
    </citation>
    <scope>NUCLEOTIDE SEQUENCE [LARGE SCALE GENOMIC DNA]</scope>
    <source>
        <strain evidence="3">CGMCC 1.12803</strain>
    </source>
</reference>
<dbReference type="RefSeq" id="WP_097133539.1">
    <property type="nucleotide sequence ID" value="NZ_OCMT01000004.1"/>
</dbReference>
<feature type="signal peptide" evidence="1">
    <location>
        <begin position="1"/>
        <end position="19"/>
    </location>
</feature>
<feature type="chain" id="PRO_5012380127" description="Outer membrane protein beta-barrel domain-containing protein" evidence="1">
    <location>
        <begin position="20"/>
        <end position="255"/>
    </location>
</feature>
<evidence type="ECO:0000313" key="2">
    <source>
        <dbReference type="EMBL" id="SOD20060.1"/>
    </source>
</evidence>
<keyword evidence="3" id="KW-1185">Reference proteome</keyword>
<sequence>MKKMFLTVAIAMVSLYASAQESETSDFKPTKGSFATELNFNPFKGNLSFNNVLNQVKGRYFLSPQLALRLGFNVNTIDSAQNYGTPYGAQSNFTSEKRKSTSFGLNFGIEKHFKGTKRLSPYIGADIFWGTKSANQEISNNASTSKIKNAWVEYTSQYIQAGTPPYYYYTTTITKVTENAYNRFGVTAVAGFDFYMAKDFFLGYEFNLGYSKTKYKSPEATVTGQNPTTPNYYSNNSTSKFGTSLVNGIRIGYSF</sequence>
<evidence type="ECO:0000313" key="3">
    <source>
        <dbReference type="Proteomes" id="UP000219281"/>
    </source>
</evidence>
<gene>
    <name evidence="2" type="ORF">SAMN06297358_3770</name>
</gene>
<organism evidence="2 3">
    <name type="scientific">Pedobacter xixiisoli</name>
    <dbReference type="NCBI Taxonomy" id="1476464"/>
    <lineage>
        <taxon>Bacteria</taxon>
        <taxon>Pseudomonadati</taxon>
        <taxon>Bacteroidota</taxon>
        <taxon>Sphingobacteriia</taxon>
        <taxon>Sphingobacteriales</taxon>
        <taxon>Sphingobacteriaceae</taxon>
        <taxon>Pedobacter</taxon>
    </lineage>
</organism>
<dbReference type="OrthoDB" id="965683at2"/>
<proteinExistence type="predicted"/>
<keyword evidence="1" id="KW-0732">Signal</keyword>
<protein>
    <recommendedName>
        <fullName evidence="4">Outer membrane protein beta-barrel domain-containing protein</fullName>
    </recommendedName>
</protein>
<evidence type="ECO:0008006" key="4">
    <source>
        <dbReference type="Google" id="ProtNLM"/>
    </source>
</evidence>
<accession>A0A286ADT1</accession>